<name>A0ABW6SGS0_9ACTN</name>
<reference evidence="2 3" key="1">
    <citation type="submission" date="2024-10" db="EMBL/GenBank/DDBJ databases">
        <title>The Natural Products Discovery Center: Release of the First 8490 Sequenced Strains for Exploring Actinobacteria Biosynthetic Diversity.</title>
        <authorList>
            <person name="Kalkreuter E."/>
            <person name="Kautsar S.A."/>
            <person name="Yang D."/>
            <person name="Bader C.D."/>
            <person name="Teijaro C.N."/>
            <person name="Fluegel L."/>
            <person name="Davis C.M."/>
            <person name="Simpson J.R."/>
            <person name="Lauterbach L."/>
            <person name="Steele A.D."/>
            <person name="Gui C."/>
            <person name="Meng S."/>
            <person name="Li G."/>
            <person name="Viehrig K."/>
            <person name="Ye F."/>
            <person name="Su P."/>
            <person name="Kiefer A.F."/>
            <person name="Nichols A."/>
            <person name="Cepeda A.J."/>
            <person name="Yan W."/>
            <person name="Fan B."/>
            <person name="Jiang Y."/>
            <person name="Adhikari A."/>
            <person name="Zheng C.-J."/>
            <person name="Schuster L."/>
            <person name="Cowan T.M."/>
            <person name="Smanski M.J."/>
            <person name="Chevrette M.G."/>
            <person name="De Carvalho L.P.S."/>
            <person name="Shen B."/>
        </authorList>
    </citation>
    <scope>NUCLEOTIDE SEQUENCE [LARGE SCALE GENOMIC DNA]</scope>
    <source>
        <strain evidence="2 3">NPDC002173</strain>
    </source>
</reference>
<dbReference type="Gene3D" id="3.40.50.300">
    <property type="entry name" value="P-loop containing nucleotide triphosphate hydrolases"/>
    <property type="match status" value="1"/>
</dbReference>
<dbReference type="GO" id="GO:0016740">
    <property type="term" value="F:transferase activity"/>
    <property type="evidence" value="ECO:0007669"/>
    <property type="project" value="UniProtKB-KW"/>
</dbReference>
<dbReference type="RefSeq" id="WP_387408198.1">
    <property type="nucleotide sequence ID" value="NZ_JBIASD010000001.1"/>
</dbReference>
<dbReference type="Proteomes" id="UP001602013">
    <property type="component" value="Unassembled WGS sequence"/>
</dbReference>
<dbReference type="SUPFAM" id="SSF52540">
    <property type="entry name" value="P-loop containing nucleoside triphosphate hydrolases"/>
    <property type="match status" value="1"/>
</dbReference>
<protein>
    <submittedName>
        <fullName evidence="2">Sulfotransferase family protein</fullName>
        <ecNumber evidence="2">2.8.2.-</ecNumber>
    </submittedName>
</protein>
<keyword evidence="1 2" id="KW-0808">Transferase</keyword>
<dbReference type="InterPro" id="IPR027417">
    <property type="entry name" value="P-loop_NTPase"/>
</dbReference>
<evidence type="ECO:0000256" key="1">
    <source>
        <dbReference type="ARBA" id="ARBA00022679"/>
    </source>
</evidence>
<organism evidence="2 3">
    <name type="scientific">Microtetraspora malaysiensis</name>
    <dbReference type="NCBI Taxonomy" id="161358"/>
    <lineage>
        <taxon>Bacteria</taxon>
        <taxon>Bacillati</taxon>
        <taxon>Actinomycetota</taxon>
        <taxon>Actinomycetes</taxon>
        <taxon>Streptosporangiales</taxon>
        <taxon>Streptosporangiaceae</taxon>
        <taxon>Microtetraspora</taxon>
    </lineage>
</organism>
<evidence type="ECO:0000313" key="3">
    <source>
        <dbReference type="Proteomes" id="UP001602013"/>
    </source>
</evidence>
<sequence>MKGRRFLSNRPIFVVGCPRSGTTLLQLMLHAHPRLAVPPETRIVVHAYNRRHKYGDMRQAANRRKLAEWIADGNRTQFEDLEVDRDAYVTRAVEGPGSLGSVVGLVYQMFAERFGKPRWGDKRPPYIRHLDEILAMFPDAQIIHLIRDGRDCVASLKEMPWFGEDVYHAAHRWAEAIDLGRRAARKFAPDSYYELRYEELTADPEHALSRLCAFIGEEYDPAMREPYRVADVVPERKTWHVNTRSEVTTDRSGTWAERLEPWEIGLVEAVLGERLLDQGYTLSGAPQPAREHLAAYRKVEARFRRRRWRQGITERIDRFREPGPVAALLTEGQRGLAGLPARPARRPEHHVAAR</sequence>
<dbReference type="PANTHER" id="PTHR12788">
    <property type="entry name" value="PROTEIN-TYROSINE SULFOTRANSFERASE 2"/>
    <property type="match status" value="1"/>
</dbReference>
<dbReference type="Pfam" id="PF13469">
    <property type="entry name" value="Sulfotransfer_3"/>
    <property type="match status" value="1"/>
</dbReference>
<accession>A0ABW6SGS0</accession>
<evidence type="ECO:0000313" key="2">
    <source>
        <dbReference type="EMBL" id="MFF3664175.1"/>
    </source>
</evidence>
<gene>
    <name evidence="2" type="ORF">ACFYXI_01180</name>
</gene>
<dbReference type="EMBL" id="JBIASD010000001">
    <property type="protein sequence ID" value="MFF3664175.1"/>
    <property type="molecule type" value="Genomic_DNA"/>
</dbReference>
<keyword evidence="3" id="KW-1185">Reference proteome</keyword>
<dbReference type="PANTHER" id="PTHR12788:SF10">
    <property type="entry name" value="PROTEIN-TYROSINE SULFOTRANSFERASE"/>
    <property type="match status" value="1"/>
</dbReference>
<dbReference type="EC" id="2.8.2.-" evidence="2"/>
<comment type="caution">
    <text evidence="2">The sequence shown here is derived from an EMBL/GenBank/DDBJ whole genome shotgun (WGS) entry which is preliminary data.</text>
</comment>
<dbReference type="InterPro" id="IPR026634">
    <property type="entry name" value="TPST-like"/>
</dbReference>
<proteinExistence type="predicted"/>